<dbReference type="AlphaFoldDB" id="A0A844YYC3"/>
<organism evidence="4 5">
    <name type="scientific">Alteraurantiacibacter buctensis</name>
    <dbReference type="NCBI Taxonomy" id="1503981"/>
    <lineage>
        <taxon>Bacteria</taxon>
        <taxon>Pseudomonadati</taxon>
        <taxon>Pseudomonadota</taxon>
        <taxon>Alphaproteobacteria</taxon>
        <taxon>Sphingomonadales</taxon>
        <taxon>Erythrobacteraceae</taxon>
        <taxon>Alteraurantiacibacter</taxon>
    </lineage>
</organism>
<keyword evidence="5" id="KW-1185">Reference proteome</keyword>
<evidence type="ECO:0000256" key="1">
    <source>
        <dbReference type="ARBA" id="ARBA00023098"/>
    </source>
</evidence>
<feature type="domain" description="PNPLA" evidence="3">
    <location>
        <begin position="10"/>
        <end position="336"/>
    </location>
</feature>
<keyword evidence="2" id="KW-0442">Lipid degradation</keyword>
<accession>A0A844YYC3</accession>
<dbReference type="Proteomes" id="UP000466966">
    <property type="component" value="Unassembled WGS sequence"/>
</dbReference>
<gene>
    <name evidence="4" type="ORF">GRI99_11150</name>
</gene>
<dbReference type="PROSITE" id="PS51635">
    <property type="entry name" value="PNPLA"/>
    <property type="match status" value="1"/>
</dbReference>
<name>A0A844YYC3_9SPHN</name>
<dbReference type="OrthoDB" id="8728704at2"/>
<feature type="short sequence motif" description="GXSXG" evidence="2">
    <location>
        <begin position="81"/>
        <end position="85"/>
    </location>
</feature>
<evidence type="ECO:0000256" key="2">
    <source>
        <dbReference type="PROSITE-ProRule" id="PRU01161"/>
    </source>
</evidence>
<dbReference type="Pfam" id="PF01734">
    <property type="entry name" value="Patatin"/>
    <property type="match status" value="1"/>
</dbReference>
<comment type="caution">
    <text evidence="2">Lacks conserved residue(s) required for the propagation of feature annotation.</text>
</comment>
<dbReference type="GO" id="GO:0016042">
    <property type="term" value="P:lipid catabolic process"/>
    <property type="evidence" value="ECO:0007669"/>
    <property type="project" value="UniProtKB-UniRule"/>
</dbReference>
<protein>
    <submittedName>
        <fullName evidence="4">Patatin-like protein</fullName>
    </submittedName>
</protein>
<dbReference type="SUPFAM" id="SSF52151">
    <property type="entry name" value="FabD/lysophospholipase-like"/>
    <property type="match status" value="1"/>
</dbReference>
<reference evidence="4 5" key="1">
    <citation type="submission" date="2019-12" db="EMBL/GenBank/DDBJ databases">
        <title>Genomic-based taxomic classification of the family Erythrobacteraceae.</title>
        <authorList>
            <person name="Xu L."/>
        </authorList>
    </citation>
    <scope>NUCLEOTIDE SEQUENCE [LARGE SCALE GENOMIC DNA]</scope>
    <source>
        <strain evidence="4 5">M0322</strain>
    </source>
</reference>
<feature type="active site" description="Proton acceptor" evidence="2">
    <location>
        <position position="323"/>
    </location>
</feature>
<dbReference type="InterPro" id="IPR024282">
    <property type="entry name" value="DUF3376"/>
</dbReference>
<dbReference type="EMBL" id="WTYV01000004">
    <property type="protein sequence ID" value="MXO72182.1"/>
    <property type="molecule type" value="Genomic_DNA"/>
</dbReference>
<comment type="caution">
    <text evidence="4">The sequence shown here is derived from an EMBL/GenBank/DDBJ whole genome shotgun (WGS) entry which is preliminary data.</text>
</comment>
<evidence type="ECO:0000259" key="3">
    <source>
        <dbReference type="PROSITE" id="PS51635"/>
    </source>
</evidence>
<dbReference type="Pfam" id="PF11856">
    <property type="entry name" value="DUF3376"/>
    <property type="match status" value="1"/>
</dbReference>
<keyword evidence="2" id="KW-0378">Hydrolase</keyword>
<dbReference type="Gene3D" id="3.40.1090.10">
    <property type="entry name" value="Cytosolic phospholipase A2 catalytic domain"/>
    <property type="match status" value="1"/>
</dbReference>
<keyword evidence="1 2" id="KW-0443">Lipid metabolism</keyword>
<dbReference type="InterPro" id="IPR019894">
    <property type="entry name" value="Patatin-related_protein"/>
</dbReference>
<sequence length="773" mass="84468">MRQKELRIALICYGGVSLAVYMHGVTKEIWHLARASRAFHAREISGIAGEKGSAAIYAEMLDTIAREQGLALRVLPDILTGASAGGINAVFLAQAVNSGQSLDPLTDLWLETADVDRLLDPAADVWTRTVKFWAPPVVQLLLSRPGNVVSESVAPEMRQEVRGKLAQFVRSRWFEPPFSGYGFSALLADALQAMAAGPPGEPLLPPGHPVDLSVTATDFHGYRQRLQLNSPPVVEESEHRLTIGFRSRVPQQAGHALAPLPELLLAARSTASFPGAFPPLRLGEIDRLAADRGFAWPGREAFLARVMPARQSAAECEAVSLIDGSVLVNAPFSEAMSALQDRPAQREVDRRFVYIDPTPDAATRALAPQGDVGFFRAIFGSISSIPREQPIRDNLEAIGAQSREAARLQRMVETLRPDVERTVEKLFGGTFFLDRPTSARLSAWRAKAQQAAAEQAGYAFHSYAQAKFAGIVDRLAKLIEAHVPGLHAEGGSLADLLTSYLDAAGLGALGGSKGGASEEAIAFFRAHDIGYRIRRLRLIARRLTREWDDDPEVTDADRDAAREVIYCMLALYFAREGSDALGPQFSHVAERVLIDPGPVLAEIARLRQLEALDEQAEAMLAAGLEAMPRPLRRKVLMAYLGFAFYDVATLPLLRNEGLTEFDPVKVDRISPEDAASIRGGGCAATLRGIEFYNFGAFFSRAYRENDYLWGRLHGAERMVDLLLSATIAPLAPDAIRAIKRRLFMAILDEEQPRLRADPALIPGLRREVAARLG</sequence>
<evidence type="ECO:0000313" key="4">
    <source>
        <dbReference type="EMBL" id="MXO72182.1"/>
    </source>
</evidence>
<dbReference type="RefSeq" id="WP_160772109.1">
    <property type="nucleotide sequence ID" value="NZ_WTYV01000004.1"/>
</dbReference>
<evidence type="ECO:0000313" key="5">
    <source>
        <dbReference type="Proteomes" id="UP000466966"/>
    </source>
</evidence>
<proteinExistence type="predicted"/>
<dbReference type="NCBIfam" id="TIGR03607">
    <property type="entry name" value="patatin-like protein"/>
    <property type="match status" value="1"/>
</dbReference>
<dbReference type="GO" id="GO:0016787">
    <property type="term" value="F:hydrolase activity"/>
    <property type="evidence" value="ECO:0007669"/>
    <property type="project" value="UniProtKB-UniRule"/>
</dbReference>
<dbReference type="InterPro" id="IPR002641">
    <property type="entry name" value="PNPLA_dom"/>
</dbReference>
<dbReference type="InterPro" id="IPR016035">
    <property type="entry name" value="Acyl_Trfase/lysoPLipase"/>
</dbReference>
<feature type="active site" description="Nucleophile" evidence="2">
    <location>
        <position position="83"/>
    </location>
</feature>